<feature type="compositionally biased region" description="Polar residues" evidence="7">
    <location>
        <begin position="17"/>
        <end position="26"/>
    </location>
</feature>
<organism evidence="8 9">
    <name type="scientific">Rheinheimera tilapiae</name>
    <dbReference type="NCBI Taxonomy" id="875043"/>
    <lineage>
        <taxon>Bacteria</taxon>
        <taxon>Pseudomonadati</taxon>
        <taxon>Pseudomonadota</taxon>
        <taxon>Gammaproteobacteria</taxon>
        <taxon>Chromatiales</taxon>
        <taxon>Chromatiaceae</taxon>
        <taxon>Rheinheimera</taxon>
    </lineage>
</organism>
<dbReference type="Proteomes" id="UP001589813">
    <property type="component" value="Unassembled WGS sequence"/>
</dbReference>
<keyword evidence="9" id="KW-1185">Reference proteome</keyword>
<dbReference type="EMBL" id="JBHLXP010000001">
    <property type="protein sequence ID" value="MFC0047283.1"/>
    <property type="molecule type" value="Genomic_DNA"/>
</dbReference>
<proteinExistence type="inferred from homology"/>
<evidence type="ECO:0000256" key="6">
    <source>
        <dbReference type="RuleBase" id="RU361187"/>
    </source>
</evidence>
<evidence type="ECO:0000256" key="2">
    <source>
        <dbReference type="ARBA" id="ARBA00022651"/>
    </source>
</evidence>
<keyword evidence="2" id="KW-0624">Polysaccharide degradation</keyword>
<evidence type="ECO:0000256" key="7">
    <source>
        <dbReference type="SAM" id="MobiDB-lite"/>
    </source>
</evidence>
<accession>A0ABV6B8T7</accession>
<keyword evidence="3 6" id="KW-0378">Hydrolase</keyword>
<keyword evidence="2" id="KW-0858">Xylan degradation</keyword>
<dbReference type="CDD" id="cd18618">
    <property type="entry name" value="GH43_Xsa43E-like"/>
    <property type="match status" value="1"/>
</dbReference>
<dbReference type="GO" id="GO:0016787">
    <property type="term" value="F:hydrolase activity"/>
    <property type="evidence" value="ECO:0007669"/>
    <property type="project" value="UniProtKB-KW"/>
</dbReference>
<evidence type="ECO:0000256" key="4">
    <source>
        <dbReference type="ARBA" id="ARBA00023277"/>
    </source>
</evidence>
<gene>
    <name evidence="8" type="ORF">ACFFJP_03135</name>
</gene>
<evidence type="ECO:0000313" key="8">
    <source>
        <dbReference type="EMBL" id="MFC0047283.1"/>
    </source>
</evidence>
<dbReference type="RefSeq" id="WP_377240429.1">
    <property type="nucleotide sequence ID" value="NZ_JBHLXP010000001.1"/>
</dbReference>
<protein>
    <submittedName>
        <fullName evidence="8">Glycoside hydrolase family 43 protein</fullName>
    </submittedName>
</protein>
<comment type="similarity">
    <text evidence="1 6">Belongs to the glycosyl hydrolase 43 family.</text>
</comment>
<name>A0ABV6B8T7_9GAMM</name>
<dbReference type="SUPFAM" id="SSF75005">
    <property type="entry name" value="Arabinanase/levansucrase/invertase"/>
    <property type="match status" value="1"/>
</dbReference>
<feature type="region of interest" description="Disordered" evidence="7">
    <location>
        <begin position="1"/>
        <end position="43"/>
    </location>
</feature>
<dbReference type="InterPro" id="IPR052176">
    <property type="entry name" value="Glycosyl_Hydrlase_43_Enz"/>
</dbReference>
<sequence length="358" mass="39749">MLLHPATSAAKNEISAPPTTTPSQFDNPIIKSDSKDPTSPNGPLIYTADPAALVHDGTVYLYTTHDEQSEQGKDYRMYDYRLWTSTDLSKWQNQGAVFRSTDFAWARGDAKTGNAYAHHVIARKDASGKTKFYFYAAVEGGQTGGAFGFSIGVAVGDSPKGPFTDPRGMPMILLENTAKDKQHSWRNIDPAVFVDDDGHAYLYWGNQQLWWAELEPDLVHLKGEKYQLDAKGRMQNRDSSEVNINKVTTLPNFEEGPHLSKHHGMYYLVYAAGFPESLAYATSDSASGPWQYRGVIMDPLPGTTTIHPALFDFNGQTYLAYHNADLPGGGNYRRSVALDQVFFNPDGSIKPIIRTRKP</sequence>
<dbReference type="PANTHER" id="PTHR43772:SF2">
    <property type="entry name" value="PUTATIVE (AFU_ORTHOLOGUE AFUA_2G04480)-RELATED"/>
    <property type="match status" value="1"/>
</dbReference>
<evidence type="ECO:0000256" key="5">
    <source>
        <dbReference type="ARBA" id="ARBA00023295"/>
    </source>
</evidence>
<comment type="caution">
    <text evidence="8">The sequence shown here is derived from an EMBL/GenBank/DDBJ whole genome shotgun (WGS) entry which is preliminary data.</text>
</comment>
<dbReference type="InterPro" id="IPR006710">
    <property type="entry name" value="Glyco_hydro_43"/>
</dbReference>
<evidence type="ECO:0000256" key="1">
    <source>
        <dbReference type="ARBA" id="ARBA00009865"/>
    </source>
</evidence>
<keyword evidence="5 6" id="KW-0326">Glycosidase</keyword>
<dbReference type="Pfam" id="PF04616">
    <property type="entry name" value="Glyco_hydro_43"/>
    <property type="match status" value="1"/>
</dbReference>
<dbReference type="PANTHER" id="PTHR43772">
    <property type="entry name" value="ENDO-1,4-BETA-XYLANASE"/>
    <property type="match status" value="1"/>
</dbReference>
<evidence type="ECO:0000256" key="3">
    <source>
        <dbReference type="ARBA" id="ARBA00022801"/>
    </source>
</evidence>
<keyword evidence="4" id="KW-0119">Carbohydrate metabolism</keyword>
<reference evidence="8 9" key="1">
    <citation type="submission" date="2024-09" db="EMBL/GenBank/DDBJ databases">
        <authorList>
            <person name="Sun Q."/>
            <person name="Mori K."/>
        </authorList>
    </citation>
    <scope>NUCLEOTIDE SEQUENCE [LARGE SCALE GENOMIC DNA]</scope>
    <source>
        <strain evidence="8 9">KCTC 23315</strain>
    </source>
</reference>
<dbReference type="InterPro" id="IPR023296">
    <property type="entry name" value="Glyco_hydro_beta-prop_sf"/>
</dbReference>
<evidence type="ECO:0000313" key="9">
    <source>
        <dbReference type="Proteomes" id="UP001589813"/>
    </source>
</evidence>
<dbReference type="Gene3D" id="2.115.10.20">
    <property type="entry name" value="Glycosyl hydrolase domain, family 43"/>
    <property type="match status" value="1"/>
</dbReference>